<evidence type="ECO:0000313" key="4">
    <source>
        <dbReference type="Proteomes" id="UP000009084"/>
    </source>
</evidence>
<dbReference type="InterPro" id="IPR051957">
    <property type="entry name" value="CRISP-LCCL_domain"/>
</dbReference>
<dbReference type="AlphaFoldDB" id="C5NZN6"/>
<dbReference type="PROSITE" id="PS50820">
    <property type="entry name" value="LCCL"/>
    <property type="match status" value="1"/>
</dbReference>
<keyword evidence="1" id="KW-0472">Membrane</keyword>
<dbReference type="InterPro" id="IPR036609">
    <property type="entry name" value="LCCL_sf"/>
</dbReference>
<dbReference type="InterPro" id="IPR004043">
    <property type="entry name" value="LCCL"/>
</dbReference>
<dbReference type="PANTHER" id="PTHR31331">
    <property type="entry name" value="LCCL DOMAIN PROTEIN (AFU_ORTHOLOGUE AFUA_5G08630)"/>
    <property type="match status" value="1"/>
</dbReference>
<feature type="domain" description="LCCL" evidence="2">
    <location>
        <begin position="277"/>
        <end position="374"/>
    </location>
</feature>
<dbReference type="KEGG" id="cpw:9697569"/>
<keyword evidence="1" id="KW-1133">Transmembrane helix</keyword>
<proteinExistence type="predicted"/>
<keyword evidence="1" id="KW-0812">Transmembrane</keyword>
<name>C5NZN6_COCP7</name>
<comment type="caution">
    <text evidence="3">The sequence shown here is derived from an EMBL/GenBank/DDBJ whole genome shotgun (WGS) entry which is preliminary data.</text>
</comment>
<dbReference type="Pfam" id="PF03815">
    <property type="entry name" value="LCCL"/>
    <property type="match status" value="1"/>
</dbReference>
<dbReference type="HOGENOM" id="CLU_011125_0_0_1"/>
<feature type="transmembrane region" description="Helical" evidence="1">
    <location>
        <begin position="560"/>
        <end position="581"/>
    </location>
</feature>
<dbReference type="SUPFAM" id="SSF69848">
    <property type="entry name" value="LCCL domain"/>
    <property type="match status" value="1"/>
</dbReference>
<dbReference type="Proteomes" id="UP000009084">
    <property type="component" value="Unassembled WGS sequence"/>
</dbReference>
<dbReference type="EMBL" id="ACFW01000001">
    <property type="protein sequence ID" value="EER29929.1"/>
    <property type="molecule type" value="Genomic_DNA"/>
</dbReference>
<dbReference type="PANTHER" id="PTHR31331:SF8">
    <property type="entry name" value="LCCL DOMAIN PROTEIN (AFU_ORTHOLOGUE AFUA_5G02970)"/>
    <property type="match status" value="1"/>
</dbReference>
<dbReference type="OrthoDB" id="441660at2759"/>
<dbReference type="SMART" id="SM00603">
    <property type="entry name" value="LCCL"/>
    <property type="match status" value="1"/>
</dbReference>
<gene>
    <name evidence="3" type="ORF">CPC735_012470</name>
</gene>
<sequence>MSFASCNPRSGSLSLHHPSSEYGQVCFSLNGGLLLNSNWFACQTSQKTRIHLQPISELAFSLPPALYRPPSSFPCNAEYVMAENQTTDFAATDIPLNSLPHPQLARPGRDPDRSLQQDLENGIGDRTCEDRILPNGYRRSQEMSPDDELEGRNREEVIPHQILPWMRRPGRSTEHLRKCGAICTWIRGPEVPRISRINPFFPNIQRAPIRLLDRWLPGRKWKFGVLSIFCALWIVSFSLTLHQSVMGPVLPGNEPTAQLSCIASLWPNGTDCGLDGDLCRPFNASSFAFRCPAYCSRVKAFEPYAVGADEILYKTIVIGGHSDKEYPIYRGDSFICPAALHAGIISDKTGGCGLLSRLGEQSNYPGTKANGVSSTAFPSYFPLSFTFEKLSDGADSQCQDLRWHLLALSVAFTSLLSLFTASGAVFFTCSFAGIFFHVALVSDTPESYSFSSVVSIALARFLPAGFVAFAIYYFWARITLRNLDAQVEKTILWLGGCWVGALHNYTLDRIPLSRLTPHDLKQQPGAIFALLILVLVIAAIALVQAWVLRTEGRLLNFLKLYALIGSVLLILLAIPHMHLRLHHYIVALLLLPGTATQTRPTLLYQGFLVGLFINGVARWGFASILETSIELLSNAQMNSPLPYIPEPTITNNSITFSFSNLTAGFGGISVLVNDVERYRSYESYNKKSFTWRRHPEVTLEFFRFGYIFRDAFGNSWFGDFTKAGTWKEDGSWQHMKPGPSR</sequence>
<evidence type="ECO:0000256" key="1">
    <source>
        <dbReference type="SAM" id="Phobius"/>
    </source>
</evidence>
<evidence type="ECO:0000259" key="2">
    <source>
        <dbReference type="PROSITE" id="PS50820"/>
    </source>
</evidence>
<feature type="transmembrane region" description="Helical" evidence="1">
    <location>
        <begin position="526"/>
        <end position="548"/>
    </location>
</feature>
<feature type="transmembrane region" description="Helical" evidence="1">
    <location>
        <begin position="405"/>
        <end position="438"/>
    </location>
</feature>
<reference evidence="3 4" key="1">
    <citation type="journal article" date="2009" name="Genome Res.">
        <title>Comparative genomic analyses of the human fungal pathogens Coccidioides and their relatives.</title>
        <authorList>
            <person name="Sharpton T.J."/>
            <person name="Stajich J.E."/>
            <person name="Rounsley S.D."/>
            <person name="Gardner M.J."/>
            <person name="Wortman J.R."/>
            <person name="Jordar V.S."/>
            <person name="Maiti R."/>
            <person name="Kodira C.D."/>
            <person name="Neafsey D.E."/>
            <person name="Zeng Q."/>
            <person name="Hung C.-Y."/>
            <person name="McMahan C."/>
            <person name="Muszewska A."/>
            <person name="Grynberg M."/>
            <person name="Mandel M.A."/>
            <person name="Kellner E.M."/>
            <person name="Barker B.M."/>
            <person name="Galgiani J.N."/>
            <person name="Orbach M.J."/>
            <person name="Kirkland T.N."/>
            <person name="Cole G.T."/>
            <person name="Henn M.R."/>
            <person name="Birren B.W."/>
            <person name="Taylor J.W."/>
        </authorList>
    </citation>
    <scope>NUCLEOTIDE SEQUENCE [LARGE SCALE GENOMIC DNA]</scope>
    <source>
        <strain evidence="4">C735</strain>
    </source>
</reference>
<organism evidence="3 4">
    <name type="scientific">Coccidioides posadasii (strain C735)</name>
    <name type="common">Valley fever fungus</name>
    <dbReference type="NCBI Taxonomy" id="222929"/>
    <lineage>
        <taxon>Eukaryota</taxon>
        <taxon>Fungi</taxon>
        <taxon>Dikarya</taxon>
        <taxon>Ascomycota</taxon>
        <taxon>Pezizomycotina</taxon>
        <taxon>Eurotiomycetes</taxon>
        <taxon>Eurotiomycetidae</taxon>
        <taxon>Onygenales</taxon>
        <taxon>Onygenaceae</taxon>
        <taxon>Coccidioides</taxon>
    </lineage>
</organism>
<protein>
    <recommendedName>
        <fullName evidence="2">LCCL domain-containing protein</fullName>
    </recommendedName>
</protein>
<dbReference type="Gene3D" id="2.170.130.20">
    <property type="entry name" value="LCCL-like domain"/>
    <property type="match status" value="1"/>
</dbReference>
<feature type="transmembrane region" description="Helical" evidence="1">
    <location>
        <begin position="450"/>
        <end position="475"/>
    </location>
</feature>
<evidence type="ECO:0000313" key="3">
    <source>
        <dbReference type="EMBL" id="EER29929.1"/>
    </source>
</evidence>
<accession>C5NZN6</accession>
<dbReference type="VEuPathDB" id="FungiDB:CPC735_012470"/>